<proteinExistence type="predicted"/>
<keyword evidence="3" id="KW-1185">Reference proteome</keyword>
<dbReference type="Pfam" id="PF13602">
    <property type="entry name" value="ADH_zinc_N_2"/>
    <property type="match status" value="1"/>
</dbReference>
<sequence>MPENPKTMRAVGFNEPLPIDHPSSLLDVVVDVPTISGREILVQIKANAVNPVDFKPRLKPVNFTSPPKILGLDASGVVVAVGLDVTLGHGANAEYQAIDERFAALKPSSLSFGDAAALPLTTMTAYDSIFIRLGVSKKDLVANKSVLILNGSGGVGSIAIQLLKELTDSAWVTQLGADHVVNHAEDIPKQLAAAGIPQVDYILVFTELPPYFDAIVQVIKPQGKICAITPIKDNLPFQNLFFKSVTFVWETLTTRHMLDTDDLIVHRHVLTEVRDLVDAKRLRSIVVENLGVINAANLKKAHAALEGRRVVGKLVLTGF</sequence>
<gene>
    <name evidence="2" type="ORF">Ae201684_013906</name>
</gene>
<dbReference type="InterPro" id="IPR013154">
    <property type="entry name" value="ADH-like_N"/>
</dbReference>
<dbReference type="GO" id="GO:0016491">
    <property type="term" value="F:oxidoreductase activity"/>
    <property type="evidence" value="ECO:0007669"/>
    <property type="project" value="InterPro"/>
</dbReference>
<dbReference type="SMART" id="SM00829">
    <property type="entry name" value="PKS_ER"/>
    <property type="match status" value="1"/>
</dbReference>
<dbReference type="PROSITE" id="PS01162">
    <property type="entry name" value="QOR_ZETA_CRYSTAL"/>
    <property type="match status" value="1"/>
</dbReference>
<dbReference type="InterPro" id="IPR014182">
    <property type="entry name" value="ADH_Zn_typ-1"/>
</dbReference>
<protein>
    <recommendedName>
        <fullName evidence="1">Enoyl reductase (ER) domain-containing protein</fullName>
    </recommendedName>
</protein>
<dbReference type="CDD" id="cd08252">
    <property type="entry name" value="AL_MDR"/>
    <property type="match status" value="1"/>
</dbReference>
<dbReference type="InterPro" id="IPR002364">
    <property type="entry name" value="Quin_OxRdtase/zeta-crystal_CS"/>
</dbReference>
<dbReference type="InterPro" id="IPR036291">
    <property type="entry name" value="NAD(P)-bd_dom_sf"/>
</dbReference>
<evidence type="ECO:0000313" key="3">
    <source>
        <dbReference type="Proteomes" id="UP000481153"/>
    </source>
</evidence>
<dbReference type="NCBIfam" id="TIGR02817">
    <property type="entry name" value="adh_fam_1"/>
    <property type="match status" value="1"/>
</dbReference>
<dbReference type="GO" id="GO:0008270">
    <property type="term" value="F:zinc ion binding"/>
    <property type="evidence" value="ECO:0007669"/>
    <property type="project" value="InterPro"/>
</dbReference>
<reference evidence="2 3" key="1">
    <citation type="submission" date="2019-07" db="EMBL/GenBank/DDBJ databases">
        <title>Genomics analysis of Aphanomyces spp. identifies a new class of oomycete effector associated with host adaptation.</title>
        <authorList>
            <person name="Gaulin E."/>
        </authorList>
    </citation>
    <scope>NUCLEOTIDE SEQUENCE [LARGE SCALE GENOMIC DNA]</scope>
    <source>
        <strain evidence="2 3">ATCC 201684</strain>
    </source>
</reference>
<comment type="caution">
    <text evidence="2">The sequence shown here is derived from an EMBL/GenBank/DDBJ whole genome shotgun (WGS) entry which is preliminary data.</text>
</comment>
<dbReference type="Gene3D" id="3.40.50.720">
    <property type="entry name" value="NAD(P)-binding Rossmann-like Domain"/>
    <property type="match status" value="1"/>
</dbReference>
<dbReference type="SUPFAM" id="SSF50129">
    <property type="entry name" value="GroES-like"/>
    <property type="match status" value="1"/>
</dbReference>
<dbReference type="Pfam" id="PF08240">
    <property type="entry name" value="ADH_N"/>
    <property type="match status" value="1"/>
</dbReference>
<dbReference type="AlphaFoldDB" id="A0A6G0WLQ7"/>
<dbReference type="InterPro" id="IPR052585">
    <property type="entry name" value="Lipid_raft_assoc_Zn_ADH"/>
</dbReference>
<feature type="domain" description="Enoyl reductase (ER)" evidence="1">
    <location>
        <begin position="23"/>
        <end position="316"/>
    </location>
</feature>
<accession>A0A6G0WLQ7</accession>
<dbReference type="VEuPathDB" id="FungiDB:AeMF1_006202"/>
<dbReference type="Gene3D" id="3.90.180.10">
    <property type="entry name" value="Medium-chain alcohol dehydrogenases, catalytic domain"/>
    <property type="match status" value="1"/>
</dbReference>
<evidence type="ECO:0000313" key="2">
    <source>
        <dbReference type="EMBL" id="KAF0728255.1"/>
    </source>
</evidence>
<evidence type="ECO:0000259" key="1">
    <source>
        <dbReference type="SMART" id="SM00829"/>
    </source>
</evidence>
<organism evidence="2 3">
    <name type="scientific">Aphanomyces euteiches</name>
    <dbReference type="NCBI Taxonomy" id="100861"/>
    <lineage>
        <taxon>Eukaryota</taxon>
        <taxon>Sar</taxon>
        <taxon>Stramenopiles</taxon>
        <taxon>Oomycota</taxon>
        <taxon>Saprolegniomycetes</taxon>
        <taxon>Saprolegniales</taxon>
        <taxon>Verrucalvaceae</taxon>
        <taxon>Aphanomyces</taxon>
    </lineage>
</organism>
<dbReference type="SUPFAM" id="SSF51735">
    <property type="entry name" value="NAD(P)-binding Rossmann-fold domains"/>
    <property type="match status" value="1"/>
</dbReference>
<dbReference type="InterPro" id="IPR020843">
    <property type="entry name" value="ER"/>
</dbReference>
<dbReference type="Proteomes" id="UP000481153">
    <property type="component" value="Unassembled WGS sequence"/>
</dbReference>
<dbReference type="EMBL" id="VJMJ01000180">
    <property type="protein sequence ID" value="KAF0728255.1"/>
    <property type="molecule type" value="Genomic_DNA"/>
</dbReference>
<dbReference type="PANTHER" id="PTHR43482">
    <property type="entry name" value="PROTEIN AST1-RELATED"/>
    <property type="match status" value="1"/>
</dbReference>
<name>A0A6G0WLQ7_9STRA</name>
<dbReference type="PANTHER" id="PTHR43482:SF1">
    <property type="entry name" value="PROTEIN AST1-RELATED"/>
    <property type="match status" value="1"/>
</dbReference>
<dbReference type="InterPro" id="IPR011032">
    <property type="entry name" value="GroES-like_sf"/>
</dbReference>